<gene>
    <name evidence="1" type="ORF">POTOM_003226</name>
</gene>
<comment type="caution">
    <text evidence="1">The sequence shown here is derived from an EMBL/GenBank/DDBJ whole genome shotgun (WGS) entry which is preliminary data.</text>
</comment>
<protein>
    <submittedName>
        <fullName evidence="1">Uncharacterized protein</fullName>
    </submittedName>
</protein>
<dbReference type="Proteomes" id="UP000886885">
    <property type="component" value="Chromosome 1A"/>
</dbReference>
<evidence type="ECO:0000313" key="2">
    <source>
        <dbReference type="Proteomes" id="UP000886885"/>
    </source>
</evidence>
<dbReference type="AlphaFoldDB" id="A0A8X8J0C4"/>
<accession>A0A8X8J0C4</accession>
<evidence type="ECO:0000313" key="1">
    <source>
        <dbReference type="EMBL" id="KAG6793999.1"/>
    </source>
</evidence>
<sequence>MMEGKMKVKMKNNNQISEKNRHQNSGWRSSSFPDCNKSTLLRIPKGKHDGLTVKLWSSMQLVQVGVWKRFGELRRPEPNLIRSGYPSFMVKKKCGPATVGSSLNDDLMAFARRARISMVRGGGCSEQYLPHRVAMQFGTDEDLSGLCWSML</sequence>
<reference evidence="1" key="1">
    <citation type="journal article" date="2020" name="bioRxiv">
        <title>Hybrid origin of Populus tomentosa Carr. identified through genome sequencing and phylogenomic analysis.</title>
        <authorList>
            <person name="An X."/>
            <person name="Gao K."/>
            <person name="Chen Z."/>
            <person name="Li J."/>
            <person name="Yang X."/>
            <person name="Yang X."/>
            <person name="Zhou J."/>
            <person name="Guo T."/>
            <person name="Zhao T."/>
            <person name="Huang S."/>
            <person name="Miao D."/>
            <person name="Khan W.U."/>
            <person name="Rao P."/>
            <person name="Ye M."/>
            <person name="Lei B."/>
            <person name="Liao W."/>
            <person name="Wang J."/>
            <person name="Ji L."/>
            <person name="Li Y."/>
            <person name="Guo B."/>
            <person name="Mustafa N.S."/>
            <person name="Li S."/>
            <person name="Yun Q."/>
            <person name="Keller S.R."/>
            <person name="Mao J."/>
            <person name="Zhang R."/>
            <person name="Strauss S.H."/>
        </authorList>
    </citation>
    <scope>NUCLEOTIDE SEQUENCE</scope>
    <source>
        <strain evidence="1">GM15</strain>
        <tissue evidence="1">Leaf</tissue>
    </source>
</reference>
<dbReference type="OrthoDB" id="1572276at2759"/>
<keyword evidence="2" id="KW-1185">Reference proteome</keyword>
<organism evidence="1 2">
    <name type="scientific">Populus tomentosa</name>
    <name type="common">Chinese white poplar</name>
    <dbReference type="NCBI Taxonomy" id="118781"/>
    <lineage>
        <taxon>Eukaryota</taxon>
        <taxon>Viridiplantae</taxon>
        <taxon>Streptophyta</taxon>
        <taxon>Embryophyta</taxon>
        <taxon>Tracheophyta</taxon>
        <taxon>Spermatophyta</taxon>
        <taxon>Magnoliopsida</taxon>
        <taxon>eudicotyledons</taxon>
        <taxon>Gunneridae</taxon>
        <taxon>Pentapetalae</taxon>
        <taxon>rosids</taxon>
        <taxon>fabids</taxon>
        <taxon>Malpighiales</taxon>
        <taxon>Salicaceae</taxon>
        <taxon>Saliceae</taxon>
        <taxon>Populus</taxon>
    </lineage>
</organism>
<proteinExistence type="predicted"/>
<dbReference type="EMBL" id="JAAWWB010000001">
    <property type="protein sequence ID" value="KAG6793999.1"/>
    <property type="molecule type" value="Genomic_DNA"/>
</dbReference>
<name>A0A8X8J0C4_POPTO</name>